<dbReference type="InterPro" id="IPR046373">
    <property type="entry name" value="Acyl-CoA_Oxase/DH_mid-dom_sf"/>
</dbReference>
<evidence type="ECO:0000313" key="1">
    <source>
        <dbReference type="EMBL" id="EAI8859326.1"/>
    </source>
</evidence>
<protein>
    <submittedName>
        <fullName evidence="1">Acyl-CoA dehydrogenase</fullName>
    </submittedName>
</protein>
<dbReference type="PANTHER" id="PTHR43884">
    <property type="entry name" value="ACYL-COA DEHYDROGENASE"/>
    <property type="match status" value="1"/>
</dbReference>
<gene>
    <name evidence="1" type="ORF">CX802_05690</name>
</gene>
<dbReference type="PANTHER" id="PTHR43884:SF12">
    <property type="entry name" value="ISOVALERYL-COA DEHYDROGENASE, MITOCHONDRIAL-RELATED"/>
    <property type="match status" value="1"/>
</dbReference>
<dbReference type="Proteomes" id="UP000535509">
    <property type="component" value="Unassembled WGS sequence"/>
</dbReference>
<reference evidence="1 2" key="1">
    <citation type="submission" date="2018-06" db="EMBL/GenBank/DDBJ databases">
        <authorList>
            <consortium name="PulseNet: The National Subtyping Network for Foodborne Disease Surveillance"/>
            <person name="Tarr C.L."/>
            <person name="Trees E."/>
            <person name="Katz L.S."/>
            <person name="Carleton-Romer H.A."/>
            <person name="Stroika S."/>
            <person name="Kucerova Z."/>
            <person name="Roache K.F."/>
            <person name="Sabol A.L."/>
            <person name="Besser J."/>
            <person name="Gerner-Smidt P."/>
        </authorList>
    </citation>
    <scope>NUCLEOTIDE SEQUENCE [LARGE SCALE GENOMIC DNA]</scope>
    <source>
        <strain evidence="1 2">PNUSAC001503</strain>
    </source>
</reference>
<accession>A0A5L4XJZ3</accession>
<organism evidence="1 2">
    <name type="scientific">Campylobacter fetus</name>
    <dbReference type="NCBI Taxonomy" id="196"/>
    <lineage>
        <taxon>Bacteria</taxon>
        <taxon>Pseudomonadati</taxon>
        <taxon>Campylobacterota</taxon>
        <taxon>Epsilonproteobacteria</taxon>
        <taxon>Campylobacterales</taxon>
        <taxon>Campylobacteraceae</taxon>
        <taxon>Campylobacter</taxon>
    </lineage>
</organism>
<proteinExistence type="predicted"/>
<dbReference type="AlphaFoldDB" id="A0A5L4XJZ3"/>
<dbReference type="InterPro" id="IPR009100">
    <property type="entry name" value="AcylCoA_DH/oxidase_NM_dom_sf"/>
</dbReference>
<name>A0A5L4XJZ3_CAMFE</name>
<dbReference type="SUPFAM" id="SSF56645">
    <property type="entry name" value="Acyl-CoA dehydrogenase NM domain-like"/>
    <property type="match status" value="1"/>
</dbReference>
<comment type="caution">
    <text evidence="1">The sequence shown here is derived from an EMBL/GenBank/DDBJ whole genome shotgun (WGS) entry which is preliminary data.</text>
</comment>
<evidence type="ECO:0000313" key="2">
    <source>
        <dbReference type="Proteomes" id="UP000535509"/>
    </source>
</evidence>
<keyword evidence="2" id="KW-1185">Reference proteome</keyword>
<sequence>MALQKLANLAPRIDAEGIYAKDIINELGTSGYFSVLDQRNDLFKAILNISKVAEICGTTGFCMWCQFALIWYLLNSDNENLKNELLPKLKKAEILGGTALSNSMKAFAGIEKNRLKAARTNGGYIVSGTLAWVSNIEQGSVFGAIALDENKPIMGVIRCDERVKLGEHIKYSTLEGSATKSVTLKEYFLPDSDILTNDIYSYLIKITPGFILLQAGIAAGIINASLEVIERSNKTHSHINAYLPFSYESLKLELDELLKKVENAAFNINLVSSLEILQLRLDASLLTQKATNAAVLFSGTKGYFKNAKAARVQREGNFVLIVTPSIKHLLKEIDDIKNGSGCIKKWKQFCKVAS</sequence>
<dbReference type="RefSeq" id="WP_011731882.1">
    <property type="nucleotide sequence ID" value="NZ_AACCWR020000019.1"/>
</dbReference>
<dbReference type="GO" id="GO:0003995">
    <property type="term" value="F:acyl-CoA dehydrogenase activity"/>
    <property type="evidence" value="ECO:0007669"/>
    <property type="project" value="TreeGrafter"/>
</dbReference>
<dbReference type="EMBL" id="AABTCC010000015">
    <property type="protein sequence ID" value="EAI8859326.1"/>
    <property type="molecule type" value="Genomic_DNA"/>
</dbReference>
<dbReference type="OMA" id="WRESAFV"/>
<dbReference type="Gene3D" id="2.40.110.10">
    <property type="entry name" value="Butyryl-CoA Dehydrogenase, subunit A, domain 2"/>
    <property type="match status" value="1"/>
</dbReference>
<dbReference type="GeneID" id="61064467"/>